<sequence>MDCRHISEEQVRAALQTGSINHRKSDPRLLPCPKLVVDALVGKSVQAVFSACPTRTGVVTVIDKDTNWACYCPS</sequence>
<organism evidence="1 2">
    <name type="scientific">Elliptochloris bilobata</name>
    <dbReference type="NCBI Taxonomy" id="381761"/>
    <lineage>
        <taxon>Eukaryota</taxon>
        <taxon>Viridiplantae</taxon>
        <taxon>Chlorophyta</taxon>
        <taxon>core chlorophytes</taxon>
        <taxon>Trebouxiophyceae</taxon>
        <taxon>Trebouxiophyceae incertae sedis</taxon>
        <taxon>Elliptochloris clade</taxon>
        <taxon>Elliptochloris</taxon>
    </lineage>
</organism>
<protein>
    <submittedName>
        <fullName evidence="1">Uncharacterized protein</fullName>
    </submittedName>
</protein>
<reference evidence="1 2" key="1">
    <citation type="journal article" date="2024" name="Nat. Commun.">
        <title>Phylogenomics reveals the evolutionary origins of lichenization in chlorophyte algae.</title>
        <authorList>
            <person name="Puginier C."/>
            <person name="Libourel C."/>
            <person name="Otte J."/>
            <person name="Skaloud P."/>
            <person name="Haon M."/>
            <person name="Grisel S."/>
            <person name="Petersen M."/>
            <person name="Berrin J.G."/>
            <person name="Delaux P.M."/>
            <person name="Dal Grande F."/>
            <person name="Keller J."/>
        </authorList>
    </citation>
    <scope>NUCLEOTIDE SEQUENCE [LARGE SCALE GENOMIC DNA]</scope>
    <source>
        <strain evidence="1 2">SAG 245.80</strain>
    </source>
</reference>
<dbReference type="EMBL" id="JALJOU010000003">
    <property type="protein sequence ID" value="KAK9845222.1"/>
    <property type="molecule type" value="Genomic_DNA"/>
</dbReference>
<evidence type="ECO:0000313" key="1">
    <source>
        <dbReference type="EMBL" id="KAK9845222.1"/>
    </source>
</evidence>
<proteinExistence type="predicted"/>
<evidence type="ECO:0000313" key="2">
    <source>
        <dbReference type="Proteomes" id="UP001445335"/>
    </source>
</evidence>
<dbReference type="AlphaFoldDB" id="A0AAW1SI43"/>
<dbReference type="Proteomes" id="UP001445335">
    <property type="component" value="Unassembled WGS sequence"/>
</dbReference>
<dbReference type="InterPro" id="IPR025354">
    <property type="entry name" value="DUF4258"/>
</dbReference>
<accession>A0AAW1SI43</accession>
<keyword evidence="2" id="KW-1185">Reference proteome</keyword>
<dbReference type="Pfam" id="PF14076">
    <property type="entry name" value="DUF4258"/>
    <property type="match status" value="1"/>
</dbReference>
<name>A0AAW1SI43_9CHLO</name>
<comment type="caution">
    <text evidence="1">The sequence shown here is derived from an EMBL/GenBank/DDBJ whole genome shotgun (WGS) entry which is preliminary data.</text>
</comment>
<gene>
    <name evidence="1" type="ORF">WJX81_000444</name>
</gene>